<dbReference type="InterPro" id="IPR020556">
    <property type="entry name" value="Amidase_CS"/>
</dbReference>
<dbReference type="HOGENOM" id="CLU_009600_0_4_11"/>
<dbReference type="PATRIC" id="fig|1003195.11.peg.6894"/>
<sequence length="487" mass="50697">MSSLEDLRELDGHAQAALVAGGELTERELVEAAITRIETYDGLVGAVAVRAFDQALAALDKPRTGTGPHGPLHGVPFLLKDLGPTASGLEATMGSAFLAGYVPAQGSELVNRFRAAGLRILGKTKTAEFGALPTTEPRHQGPTRNPWDITRSAGGSSGGAAAAVAAGMVPVAHANDAGGSIRIPASACGVFGLKPTRARTPLGPAVGDLMNGLASEHVITRTVRDSAAALDAIAGPAPGDPYWAPPGPGSYLETVERGLVRPLRIAFTTRAGTGPVDPVAVEAVHRAARLCEDLGHEVTEAAPEIGFADLVDPFLVLWAAGVSSAISTYAALSGRPPVPDLFEELTWTLYERGGTLSAARYLMAVGHLQRAARGLARFHLKYDVLLSPVTAWPAPELGTFAHGTPDQQLMRAVEFVYDTPLANLSGQPAMSLPLHWTEAGLPIGVQAAGRFGDEATLLALAAQLEDAQPWAHRLPALTGTGRPRSES</sequence>
<dbReference type="RefSeq" id="WP_014146177.1">
    <property type="nucleotide sequence ID" value="NC_016111.1"/>
</dbReference>
<dbReference type="PANTHER" id="PTHR11895">
    <property type="entry name" value="TRANSAMIDASE"/>
    <property type="match status" value="1"/>
</dbReference>
<evidence type="ECO:0000256" key="1">
    <source>
        <dbReference type="ARBA" id="ARBA00009199"/>
    </source>
</evidence>
<dbReference type="InterPro" id="IPR023631">
    <property type="entry name" value="Amidase_dom"/>
</dbReference>
<feature type="domain" description="Amidase" evidence="2">
    <location>
        <begin position="28"/>
        <end position="458"/>
    </location>
</feature>
<name>F8JQJ7_STREN</name>
<dbReference type="eggNOG" id="COG0154">
    <property type="taxonomic scope" value="Bacteria"/>
</dbReference>
<dbReference type="Gene3D" id="3.90.1300.10">
    <property type="entry name" value="Amidase signature (AS) domain"/>
    <property type="match status" value="1"/>
</dbReference>
<gene>
    <name evidence="3" type="ordered locus">SCATT_54730</name>
</gene>
<dbReference type="PROSITE" id="PS00571">
    <property type="entry name" value="AMIDASES"/>
    <property type="match status" value="1"/>
</dbReference>
<keyword evidence="4" id="KW-1185">Reference proteome</keyword>
<dbReference type="KEGG" id="scy:SCATT_54730"/>
<dbReference type="EMBL" id="CP003219">
    <property type="protein sequence ID" value="AEW97844.1"/>
    <property type="molecule type" value="Genomic_DNA"/>
</dbReference>
<evidence type="ECO:0000313" key="4">
    <source>
        <dbReference type="Proteomes" id="UP000007842"/>
    </source>
</evidence>
<reference evidence="4" key="1">
    <citation type="submission" date="2011-12" db="EMBL/GenBank/DDBJ databases">
        <title>Complete genome sequence of Streptomyces cattleya strain DSM 46488.</title>
        <authorList>
            <person name="Ou H.-Y."/>
            <person name="Li P."/>
            <person name="Zhao C."/>
            <person name="O'Hagan D."/>
            <person name="Deng Z."/>
        </authorList>
    </citation>
    <scope>NUCLEOTIDE SEQUENCE [LARGE SCALE GENOMIC DNA]</scope>
    <source>
        <strain evidence="4">ATCC 35852 / DSM 46488 / JCM 4925 / NBRC 14057 / NRRL 8057</strain>
    </source>
</reference>
<dbReference type="InterPro" id="IPR000120">
    <property type="entry name" value="Amidase"/>
</dbReference>
<accession>F8JQJ7</accession>
<dbReference type="Pfam" id="PF01425">
    <property type="entry name" value="Amidase"/>
    <property type="match status" value="1"/>
</dbReference>
<protein>
    <submittedName>
        <fullName evidence="3">Amidase</fullName>
    </submittedName>
</protein>
<dbReference type="PANTHER" id="PTHR11895:SF7">
    <property type="entry name" value="GLUTAMYL-TRNA(GLN) AMIDOTRANSFERASE SUBUNIT A, MITOCHONDRIAL"/>
    <property type="match status" value="1"/>
</dbReference>
<dbReference type="InterPro" id="IPR036928">
    <property type="entry name" value="AS_sf"/>
</dbReference>
<dbReference type="KEGG" id="sct:SCAT_5475"/>
<evidence type="ECO:0000259" key="2">
    <source>
        <dbReference type="Pfam" id="PF01425"/>
    </source>
</evidence>
<evidence type="ECO:0000313" key="3">
    <source>
        <dbReference type="EMBL" id="AEW97844.1"/>
    </source>
</evidence>
<organism evidence="3 4">
    <name type="scientific">Streptantibioticus cattleyicolor (strain ATCC 35852 / DSM 46488 / JCM 4925 / NBRC 14057 / NRRL 8057)</name>
    <name type="common">Streptomyces cattleya</name>
    <dbReference type="NCBI Taxonomy" id="1003195"/>
    <lineage>
        <taxon>Bacteria</taxon>
        <taxon>Bacillati</taxon>
        <taxon>Actinomycetota</taxon>
        <taxon>Actinomycetes</taxon>
        <taxon>Kitasatosporales</taxon>
        <taxon>Streptomycetaceae</taxon>
        <taxon>Streptantibioticus</taxon>
    </lineage>
</organism>
<dbReference type="STRING" id="1003195.SCATT_54730"/>
<proteinExistence type="inferred from homology"/>
<accession>G8WY73</accession>
<dbReference type="OrthoDB" id="5175573at2"/>
<dbReference type="AlphaFoldDB" id="F8JQJ7"/>
<dbReference type="SUPFAM" id="SSF75304">
    <property type="entry name" value="Amidase signature (AS) enzymes"/>
    <property type="match status" value="1"/>
</dbReference>
<comment type="similarity">
    <text evidence="1">Belongs to the amidase family.</text>
</comment>
<dbReference type="GO" id="GO:0003824">
    <property type="term" value="F:catalytic activity"/>
    <property type="evidence" value="ECO:0007669"/>
    <property type="project" value="InterPro"/>
</dbReference>
<dbReference type="Proteomes" id="UP000007842">
    <property type="component" value="Chromosome"/>
</dbReference>